<proteinExistence type="predicted"/>
<dbReference type="RefSeq" id="WP_068752830.1">
    <property type="nucleotide sequence ID" value="NZ_MBQD01000027.1"/>
</dbReference>
<keyword evidence="3" id="KW-1185">Reference proteome</keyword>
<keyword evidence="1" id="KW-1133">Transmembrane helix</keyword>
<dbReference type="EMBL" id="MBQD01000027">
    <property type="protein sequence ID" value="OCL30905.1"/>
    <property type="molecule type" value="Genomic_DNA"/>
</dbReference>
<gene>
    <name evidence="2" type="ORF">BCR15_10590</name>
</gene>
<evidence type="ECO:0000256" key="1">
    <source>
        <dbReference type="SAM" id="Phobius"/>
    </source>
</evidence>
<sequence length="257" mass="27167">MIRPDRAYLTLLAGVTLVGLVLLSGLGFAVYFAVADDPTTRTRDQVVDLLPAGEVSVRDEIAAAPMLAVSRSDATGGTPALGQLPTIDIPLVDQIGAEGIPTGYPKTPEGAVGQLGEILVSVLGSMDLAHVQRVQQSWFEDPTGSAGSWPVLGLIQSFLTAGRMPAGLETGASLTVIPSAGQVKGSDGDNWHVVCVLVEITYTFRDQARLAYGHCERMTWIDGRWVIAEGAHPVPGPSTWPGTELALKAGWLTWRDA</sequence>
<dbReference type="AlphaFoldDB" id="A0A1C0AGQ7"/>
<keyword evidence="1" id="KW-0812">Transmembrane</keyword>
<reference evidence="3" key="1">
    <citation type="submission" date="2016-07" db="EMBL/GenBank/DDBJ databases">
        <authorList>
            <person name="Florea S."/>
            <person name="Webb J.S."/>
            <person name="Jaromczyk J."/>
            <person name="Schardl C.L."/>
        </authorList>
    </citation>
    <scope>NUCLEOTIDE SEQUENCE [LARGE SCALE GENOMIC DNA]</scope>
    <source>
        <strain evidence="3">IPBSL-7</strain>
    </source>
</reference>
<feature type="transmembrane region" description="Helical" evidence="1">
    <location>
        <begin position="7"/>
        <end position="34"/>
    </location>
</feature>
<dbReference type="Proteomes" id="UP000093501">
    <property type="component" value="Unassembled WGS sequence"/>
</dbReference>
<evidence type="ECO:0000313" key="2">
    <source>
        <dbReference type="EMBL" id="OCL30905.1"/>
    </source>
</evidence>
<accession>A0A1C0AGQ7</accession>
<evidence type="ECO:0000313" key="3">
    <source>
        <dbReference type="Proteomes" id="UP000093501"/>
    </source>
</evidence>
<organism evidence="2 3">
    <name type="scientific">Tessaracoccus lapidicaptus</name>
    <dbReference type="NCBI Taxonomy" id="1427523"/>
    <lineage>
        <taxon>Bacteria</taxon>
        <taxon>Bacillati</taxon>
        <taxon>Actinomycetota</taxon>
        <taxon>Actinomycetes</taxon>
        <taxon>Propionibacteriales</taxon>
        <taxon>Propionibacteriaceae</taxon>
        <taxon>Tessaracoccus</taxon>
    </lineage>
</organism>
<protein>
    <submittedName>
        <fullName evidence="2">Uncharacterized protein</fullName>
    </submittedName>
</protein>
<comment type="caution">
    <text evidence="2">The sequence shown here is derived from an EMBL/GenBank/DDBJ whole genome shotgun (WGS) entry which is preliminary data.</text>
</comment>
<keyword evidence="1" id="KW-0472">Membrane</keyword>
<name>A0A1C0AGQ7_9ACTN</name>